<keyword evidence="3 5" id="KW-1133">Transmembrane helix</keyword>
<name>A0A919P1S1_9CELL</name>
<keyword evidence="4 5" id="KW-0472">Membrane</keyword>
<dbReference type="InterPro" id="IPR011701">
    <property type="entry name" value="MFS"/>
</dbReference>
<accession>A0A919P1S1</accession>
<evidence type="ECO:0000256" key="3">
    <source>
        <dbReference type="ARBA" id="ARBA00022989"/>
    </source>
</evidence>
<reference evidence="7" key="1">
    <citation type="submission" date="2021-01" db="EMBL/GenBank/DDBJ databases">
        <title>Whole genome shotgun sequence of Cellulomonas chitinilytica NBRC 110799.</title>
        <authorList>
            <person name="Komaki H."/>
            <person name="Tamura T."/>
        </authorList>
    </citation>
    <scope>NUCLEOTIDE SEQUENCE</scope>
    <source>
        <strain evidence="7">NBRC 110799</strain>
    </source>
</reference>
<sequence length="430" mass="44266">MSAPAPTTARPEQQDEHRWRRLVLVLAVTQTVGYGALIQSFTVLLVPIADDLGVSRSAVTLAATISTLVGAAAALPVGSLLDRYGGRTLMTTGSAVGVVAVLLWSRAGSLTGLYLAFTLVGLALAMSTYEAAFAVLVVATEHRHRDGAIVVLTMITGLATSFYYPLTGWLDGLLGWRTALLVLAGTLALVAVPVHLWAVPGRAAHSLRATARSGAPVGGALRSPRFWLLLVAFVAQAGATSAFLLLMVTYFRDVGFSPATASALPLAVGTMQIGSRLALAPLARRFGMATVTAVSFAVQGASLLVLPLAGTSLPLTLACVGGFGLGYGISVVARPSIVADTFGVARFASILAVMTVPMALSRAGAPLVGAWIADERFVLVMGAASLVAAAALVPLARSTPVVQPAVAVSSAEASSGGVPFRRWSPSWRSR</sequence>
<feature type="domain" description="Major facilitator superfamily (MFS) profile" evidence="6">
    <location>
        <begin position="21"/>
        <end position="400"/>
    </location>
</feature>
<dbReference type="GO" id="GO:0022857">
    <property type="term" value="F:transmembrane transporter activity"/>
    <property type="evidence" value="ECO:0007669"/>
    <property type="project" value="InterPro"/>
</dbReference>
<feature type="transmembrane region" description="Helical" evidence="5">
    <location>
        <begin position="147"/>
        <end position="166"/>
    </location>
</feature>
<organism evidence="7 8">
    <name type="scientific">Cellulomonas chitinilytica</name>
    <dbReference type="NCBI Taxonomy" id="398759"/>
    <lineage>
        <taxon>Bacteria</taxon>
        <taxon>Bacillati</taxon>
        <taxon>Actinomycetota</taxon>
        <taxon>Actinomycetes</taxon>
        <taxon>Micrococcales</taxon>
        <taxon>Cellulomonadaceae</taxon>
        <taxon>Cellulomonas</taxon>
    </lineage>
</organism>
<feature type="transmembrane region" description="Helical" evidence="5">
    <location>
        <begin position="286"/>
        <end position="306"/>
    </location>
</feature>
<keyword evidence="2 5" id="KW-0812">Transmembrane</keyword>
<feature type="transmembrane region" description="Helical" evidence="5">
    <location>
        <begin position="22"/>
        <end position="46"/>
    </location>
</feature>
<dbReference type="RefSeq" id="WP_203747579.1">
    <property type="nucleotide sequence ID" value="NZ_BONK01000001.1"/>
</dbReference>
<dbReference type="SUPFAM" id="SSF103473">
    <property type="entry name" value="MFS general substrate transporter"/>
    <property type="match status" value="1"/>
</dbReference>
<protein>
    <submittedName>
        <fullName evidence="7">MFS transporter</fullName>
    </submittedName>
</protein>
<dbReference type="Pfam" id="PF07690">
    <property type="entry name" value="MFS_1"/>
    <property type="match status" value="1"/>
</dbReference>
<dbReference type="AlphaFoldDB" id="A0A919P1S1"/>
<feature type="transmembrane region" description="Helical" evidence="5">
    <location>
        <begin position="312"/>
        <end position="332"/>
    </location>
</feature>
<dbReference type="EMBL" id="BONK01000001">
    <property type="protein sequence ID" value="GIG19544.1"/>
    <property type="molecule type" value="Genomic_DNA"/>
</dbReference>
<dbReference type="Proteomes" id="UP000632740">
    <property type="component" value="Unassembled WGS sequence"/>
</dbReference>
<evidence type="ECO:0000256" key="4">
    <source>
        <dbReference type="ARBA" id="ARBA00023136"/>
    </source>
</evidence>
<feature type="transmembrane region" description="Helical" evidence="5">
    <location>
        <begin position="344"/>
        <end position="365"/>
    </location>
</feature>
<proteinExistence type="predicted"/>
<keyword evidence="8" id="KW-1185">Reference proteome</keyword>
<comment type="caution">
    <text evidence="7">The sequence shown here is derived from an EMBL/GenBank/DDBJ whole genome shotgun (WGS) entry which is preliminary data.</text>
</comment>
<gene>
    <name evidence="7" type="ORF">Cch01nite_02680</name>
</gene>
<dbReference type="GO" id="GO:0005886">
    <property type="term" value="C:plasma membrane"/>
    <property type="evidence" value="ECO:0007669"/>
    <property type="project" value="UniProtKB-SubCell"/>
</dbReference>
<feature type="transmembrane region" description="Helical" evidence="5">
    <location>
        <begin position="58"/>
        <end position="81"/>
    </location>
</feature>
<dbReference type="InterPro" id="IPR020846">
    <property type="entry name" value="MFS_dom"/>
</dbReference>
<evidence type="ECO:0000259" key="6">
    <source>
        <dbReference type="PROSITE" id="PS50850"/>
    </source>
</evidence>
<dbReference type="PROSITE" id="PS50850">
    <property type="entry name" value="MFS"/>
    <property type="match status" value="1"/>
</dbReference>
<dbReference type="InterPro" id="IPR050327">
    <property type="entry name" value="Proton-linked_MCT"/>
</dbReference>
<evidence type="ECO:0000256" key="2">
    <source>
        <dbReference type="ARBA" id="ARBA00022692"/>
    </source>
</evidence>
<feature type="transmembrane region" description="Helical" evidence="5">
    <location>
        <begin position="88"/>
        <end position="107"/>
    </location>
</feature>
<evidence type="ECO:0000256" key="5">
    <source>
        <dbReference type="SAM" id="Phobius"/>
    </source>
</evidence>
<feature type="transmembrane region" description="Helical" evidence="5">
    <location>
        <begin position="226"/>
        <end position="250"/>
    </location>
</feature>
<dbReference type="Gene3D" id="1.20.1250.20">
    <property type="entry name" value="MFS general substrate transporter like domains"/>
    <property type="match status" value="1"/>
</dbReference>
<dbReference type="PANTHER" id="PTHR11360">
    <property type="entry name" value="MONOCARBOXYLATE TRANSPORTER"/>
    <property type="match status" value="1"/>
</dbReference>
<dbReference type="InterPro" id="IPR036259">
    <property type="entry name" value="MFS_trans_sf"/>
</dbReference>
<feature type="transmembrane region" description="Helical" evidence="5">
    <location>
        <begin position="178"/>
        <end position="199"/>
    </location>
</feature>
<feature type="transmembrane region" description="Helical" evidence="5">
    <location>
        <begin position="113"/>
        <end position="140"/>
    </location>
</feature>
<feature type="transmembrane region" description="Helical" evidence="5">
    <location>
        <begin position="377"/>
        <end position="396"/>
    </location>
</feature>
<comment type="subcellular location">
    <subcellularLocation>
        <location evidence="1">Cell membrane</location>
        <topology evidence="1">Multi-pass membrane protein</topology>
    </subcellularLocation>
</comment>
<evidence type="ECO:0000313" key="7">
    <source>
        <dbReference type="EMBL" id="GIG19544.1"/>
    </source>
</evidence>
<evidence type="ECO:0000256" key="1">
    <source>
        <dbReference type="ARBA" id="ARBA00004651"/>
    </source>
</evidence>
<dbReference type="PANTHER" id="PTHR11360:SF290">
    <property type="entry name" value="MONOCARBOXYLATE MFS PERMEASE"/>
    <property type="match status" value="1"/>
</dbReference>
<evidence type="ECO:0000313" key="8">
    <source>
        <dbReference type="Proteomes" id="UP000632740"/>
    </source>
</evidence>